<dbReference type="PANTHER" id="PTHR43174">
    <property type="entry name" value="UDP-N-ACETYLGLUCOSAMINE 2-EPIMERASE"/>
    <property type="match status" value="1"/>
</dbReference>
<dbReference type="KEGG" id="mbur:EQU24_13945"/>
<proteinExistence type="inferred from homology"/>
<feature type="domain" description="UDP-N-acetylglucosamine 2-epimerase" evidence="7">
    <location>
        <begin position="24"/>
        <end position="375"/>
    </location>
</feature>
<comment type="similarity">
    <text evidence="3 6">Belongs to the UDP-N-acetylglucosamine 2-epimerase family.</text>
</comment>
<organism evidence="8 9">
    <name type="scientific">Methylotuvimicrobium buryatense</name>
    <name type="common">Methylomicrobium buryatense</name>
    <dbReference type="NCBI Taxonomy" id="95641"/>
    <lineage>
        <taxon>Bacteria</taxon>
        <taxon>Pseudomonadati</taxon>
        <taxon>Pseudomonadota</taxon>
        <taxon>Gammaproteobacteria</taxon>
        <taxon>Methylococcales</taxon>
        <taxon>Methylococcaceae</taxon>
        <taxon>Methylotuvimicrobium</taxon>
    </lineage>
</organism>
<dbReference type="InterPro" id="IPR003331">
    <property type="entry name" value="UDP_GlcNAc_Epimerase_2_dom"/>
</dbReference>
<evidence type="ECO:0000256" key="6">
    <source>
        <dbReference type="RuleBase" id="RU003513"/>
    </source>
</evidence>
<keyword evidence="9" id="KW-1185">Reference proteome</keyword>
<dbReference type="FunFam" id="3.40.50.2000:FF:000043">
    <property type="entry name" value="UDP-N-acetylglucosamine 2-epimerase"/>
    <property type="match status" value="1"/>
</dbReference>
<dbReference type="CDD" id="cd03786">
    <property type="entry name" value="GTB_UDP-GlcNAc_2-Epimerase"/>
    <property type="match status" value="1"/>
</dbReference>
<dbReference type="InterPro" id="IPR029767">
    <property type="entry name" value="WecB-like"/>
</dbReference>
<dbReference type="NCBIfam" id="TIGR00236">
    <property type="entry name" value="wecB"/>
    <property type="match status" value="1"/>
</dbReference>
<evidence type="ECO:0000256" key="1">
    <source>
        <dbReference type="ARBA" id="ARBA00023235"/>
    </source>
</evidence>
<sequence>MTKKILTVFGTRPEAIKMAPVVLALQQAEGLESLVCVTAQHRQMLDQVLNLFDIKPDYDLDLMAPNQDLFDITSKVLLGLRDVLREAQPDIVLVHGDTTTCFAAGLAAFYQNIKLGHVEAGLRTGNLRAPFPEEANRTLVGRITDYHFAPTQSSKNNLLAEGVTEQNIVVTGNTVIDALLIVRDKVIGEPDSVWQEKFGKTLFKTICDSSRKLILITGHRRENFGQGFIDLCNAIKELAQKHPDWDLIYPVHLNPNVQKPVYEILDRLDNVYLIAPLDYEPFVWIMNQSDLILTDSGGIQEEGPSLGKPVLVMREVTERPEAVDAGTVLLVGTDKEKIVSGVEKVLLDSDVYARMSKAHNPYGDGHACEKIIQTLLKAS</sequence>
<dbReference type="Pfam" id="PF02350">
    <property type="entry name" value="Epimerase_2"/>
    <property type="match status" value="1"/>
</dbReference>
<evidence type="ECO:0000313" key="8">
    <source>
        <dbReference type="EMBL" id="QCW83220.1"/>
    </source>
</evidence>
<dbReference type="SUPFAM" id="SSF53756">
    <property type="entry name" value="UDP-Glycosyltransferase/glycogen phosphorylase"/>
    <property type="match status" value="1"/>
</dbReference>
<gene>
    <name evidence="8" type="ORF">EQU24_13945</name>
</gene>
<dbReference type="GO" id="GO:0008761">
    <property type="term" value="F:UDP-N-acetylglucosamine 2-epimerase activity"/>
    <property type="evidence" value="ECO:0007669"/>
    <property type="project" value="UniProtKB-EC"/>
</dbReference>
<evidence type="ECO:0000256" key="5">
    <source>
        <dbReference type="ARBA" id="ARBA00074883"/>
    </source>
</evidence>
<reference evidence="9" key="1">
    <citation type="journal article" date="2019" name="J. Bacteriol.">
        <title>A Mutagenic Screen Identifies a TonB-Dependent Receptor Required for the Lanthanide Metal Switch in the Type I Methanotroph 'Methylotuvimicrobium buryatense' 5GB1C.</title>
        <authorList>
            <person name="Groom J.D."/>
            <person name="Ford S.M."/>
            <person name="Pesesky M.W."/>
            <person name="Lidstrom M.E."/>
        </authorList>
    </citation>
    <scope>NUCLEOTIDE SEQUENCE [LARGE SCALE GENOMIC DNA]</scope>
    <source>
        <strain evidence="9">5GB1C</strain>
    </source>
</reference>
<dbReference type="Proteomes" id="UP000305881">
    <property type="component" value="Chromosome"/>
</dbReference>
<name>A0A4P9URU5_METBY</name>
<evidence type="ECO:0000256" key="4">
    <source>
        <dbReference type="ARBA" id="ARBA00038858"/>
    </source>
</evidence>
<dbReference type="EC" id="5.1.3.14" evidence="4"/>
<dbReference type="PANTHER" id="PTHR43174:SF2">
    <property type="entry name" value="UDP-N-ACETYLGLUCOSAMINE 2-EPIMERASE"/>
    <property type="match status" value="1"/>
</dbReference>
<evidence type="ECO:0000259" key="7">
    <source>
        <dbReference type="Pfam" id="PF02350"/>
    </source>
</evidence>
<dbReference type="AlphaFoldDB" id="A0A4P9URU5"/>
<dbReference type="EMBL" id="CP035467">
    <property type="protein sequence ID" value="QCW83220.1"/>
    <property type="molecule type" value="Genomic_DNA"/>
</dbReference>
<accession>A0A4P9URU5</accession>
<dbReference type="RefSeq" id="WP_017838915.1">
    <property type="nucleotide sequence ID" value="NZ_CP035467.1"/>
</dbReference>
<comment type="catalytic activity">
    <reaction evidence="2">
        <text>UDP-N-acetyl-alpha-D-glucosamine = UDP-N-acetyl-alpha-D-mannosamine</text>
        <dbReference type="Rhea" id="RHEA:17213"/>
        <dbReference type="ChEBI" id="CHEBI:57705"/>
        <dbReference type="ChEBI" id="CHEBI:68623"/>
        <dbReference type="EC" id="5.1.3.14"/>
    </reaction>
</comment>
<dbReference type="STRING" id="675511.GCA_000341735_00261"/>
<evidence type="ECO:0000256" key="2">
    <source>
        <dbReference type="ARBA" id="ARBA00036080"/>
    </source>
</evidence>
<dbReference type="OrthoDB" id="9803238at2"/>
<protein>
    <recommendedName>
        <fullName evidence="5">UDP-N-acetylglucosamine 2-epimerase</fullName>
        <ecNumber evidence="4">5.1.3.14</ecNumber>
    </recommendedName>
</protein>
<dbReference type="Gene3D" id="3.40.50.2000">
    <property type="entry name" value="Glycogen Phosphorylase B"/>
    <property type="match status" value="2"/>
</dbReference>
<evidence type="ECO:0000256" key="3">
    <source>
        <dbReference type="ARBA" id="ARBA00038209"/>
    </source>
</evidence>
<evidence type="ECO:0000313" key="9">
    <source>
        <dbReference type="Proteomes" id="UP000305881"/>
    </source>
</evidence>
<keyword evidence="1 6" id="KW-0413">Isomerase</keyword>